<name>A0A366HM25_9BACT</name>
<dbReference type="AlphaFoldDB" id="A0A366HM25"/>
<gene>
    <name evidence="3" type="ORF">DES53_10418</name>
</gene>
<dbReference type="InterPro" id="IPR011990">
    <property type="entry name" value="TPR-like_helical_dom_sf"/>
</dbReference>
<dbReference type="Gene3D" id="1.25.40.10">
    <property type="entry name" value="Tetratricopeptide repeat domain"/>
    <property type="match status" value="2"/>
</dbReference>
<organism evidence="3 4">
    <name type="scientific">Roseimicrobium gellanilyticum</name>
    <dbReference type="NCBI Taxonomy" id="748857"/>
    <lineage>
        <taxon>Bacteria</taxon>
        <taxon>Pseudomonadati</taxon>
        <taxon>Verrucomicrobiota</taxon>
        <taxon>Verrucomicrobiia</taxon>
        <taxon>Verrucomicrobiales</taxon>
        <taxon>Verrucomicrobiaceae</taxon>
        <taxon>Roseimicrobium</taxon>
    </lineage>
</organism>
<feature type="compositionally biased region" description="Low complexity" evidence="1">
    <location>
        <begin position="398"/>
        <end position="409"/>
    </location>
</feature>
<feature type="compositionally biased region" description="Pro residues" evidence="1">
    <location>
        <begin position="417"/>
        <end position="453"/>
    </location>
</feature>
<evidence type="ECO:0000313" key="4">
    <source>
        <dbReference type="Proteomes" id="UP000253426"/>
    </source>
</evidence>
<feature type="compositionally biased region" description="Low complexity" evidence="1">
    <location>
        <begin position="463"/>
        <end position="473"/>
    </location>
</feature>
<protein>
    <submittedName>
        <fullName evidence="3">Outer membrane protein assembly factor BamD (BamD/ComL family)</fullName>
    </submittedName>
</protein>
<dbReference type="Pfam" id="PF13174">
    <property type="entry name" value="TPR_6"/>
    <property type="match status" value="1"/>
</dbReference>
<keyword evidence="2" id="KW-0732">Signal</keyword>
<keyword evidence="4" id="KW-1185">Reference proteome</keyword>
<proteinExistence type="predicted"/>
<feature type="chain" id="PRO_5016925500" evidence="2">
    <location>
        <begin position="27"/>
        <end position="479"/>
    </location>
</feature>
<feature type="signal peptide" evidence="2">
    <location>
        <begin position="1"/>
        <end position="26"/>
    </location>
</feature>
<dbReference type="SUPFAM" id="SSF48452">
    <property type="entry name" value="TPR-like"/>
    <property type="match status" value="1"/>
</dbReference>
<comment type="caution">
    <text evidence="3">The sequence shown here is derived from an EMBL/GenBank/DDBJ whole genome shotgun (WGS) entry which is preliminary data.</text>
</comment>
<evidence type="ECO:0000256" key="1">
    <source>
        <dbReference type="SAM" id="MobiDB-lite"/>
    </source>
</evidence>
<feature type="region of interest" description="Disordered" evidence="1">
    <location>
        <begin position="353"/>
        <end position="479"/>
    </location>
</feature>
<accession>A0A366HM25</accession>
<evidence type="ECO:0000256" key="2">
    <source>
        <dbReference type="SAM" id="SignalP"/>
    </source>
</evidence>
<sequence length="479" mass="50746">MNSKPVLRATIAAASVALLAAPDARALDLGKANPLKWFDKKDEVVPSAPERQVQEGAAEAMLRDAKTAASTGNNGRAISLYKDVVSRYRFTNAAANAQFELAALQRRSGKLQDSYDSFQKFITDYRQSARFDEAVQQQFEIAEEAKAGKKQPSLLMIPMKLDKSDLVKLYQGVIRNSPYGKYAPYAQFAIGEVYQDDGDKPMANQAYQMVVDNYPNTKLASEAQFRIGAISAAAARKSQDASNLGVALDAMETYKAINPTGERVQEADSLITEGRAAQSANALSIAKFYEKAGKPKAAAIYYSEAMQTGGGETVSEAQRRLAALAASNPDDVKQSGVSTGEGYVVPAAVNTKNRDEYAGPPAPVVAKLNSKPSMRVEPDNFKPIPLTEPDLPTREGQAPTAPGTLLPPAEGDKPLLLPVPPSPGAPMPAPQSLPVPPAPAPVPPAPAPAPAPAPEAEKPAEAPKPAEQAKPAAPEAPKP</sequence>
<evidence type="ECO:0000313" key="3">
    <source>
        <dbReference type="EMBL" id="RBP44199.1"/>
    </source>
</evidence>
<dbReference type="EMBL" id="QNRR01000004">
    <property type="protein sequence ID" value="RBP44199.1"/>
    <property type="molecule type" value="Genomic_DNA"/>
</dbReference>
<dbReference type="Proteomes" id="UP000253426">
    <property type="component" value="Unassembled WGS sequence"/>
</dbReference>
<dbReference type="InterPro" id="IPR019734">
    <property type="entry name" value="TPR_rpt"/>
</dbReference>
<reference evidence="3 4" key="1">
    <citation type="submission" date="2018-06" db="EMBL/GenBank/DDBJ databases">
        <title>Genomic Encyclopedia of Type Strains, Phase IV (KMG-IV): sequencing the most valuable type-strain genomes for metagenomic binning, comparative biology and taxonomic classification.</title>
        <authorList>
            <person name="Goeker M."/>
        </authorList>
    </citation>
    <scope>NUCLEOTIDE SEQUENCE [LARGE SCALE GENOMIC DNA]</scope>
    <source>
        <strain evidence="3 4">DSM 25532</strain>
    </source>
</reference>